<comment type="subcellular location">
    <subcellularLocation>
        <location evidence="1">Cytoplasm</location>
        <location evidence="1">Cytosol</location>
    </subcellularLocation>
</comment>
<dbReference type="Gene3D" id="2.160.10.10">
    <property type="entry name" value="Hexapeptide repeat proteins"/>
    <property type="match status" value="1"/>
</dbReference>
<evidence type="ECO:0000313" key="12">
    <source>
        <dbReference type="RefSeq" id="XP_027205942.1"/>
    </source>
</evidence>
<dbReference type="GO" id="GO:0005851">
    <property type="term" value="C:eukaryotic translation initiation factor 2B complex"/>
    <property type="evidence" value="ECO:0007669"/>
    <property type="project" value="TreeGrafter"/>
</dbReference>
<dbReference type="Pfam" id="PF25084">
    <property type="entry name" value="LbH_EIF2B"/>
    <property type="match status" value="1"/>
</dbReference>
<dbReference type="InParanoid" id="A0A6P6YL58"/>
<dbReference type="OrthoDB" id="10250549at2759"/>
<dbReference type="GO" id="GO:0002183">
    <property type="term" value="P:cytoplasmic translational initiation"/>
    <property type="evidence" value="ECO:0007669"/>
    <property type="project" value="TreeGrafter"/>
</dbReference>
<dbReference type="OMA" id="NCVINPK"/>
<evidence type="ECO:0000256" key="7">
    <source>
        <dbReference type="ARBA" id="ARBA00044229"/>
    </source>
</evidence>
<dbReference type="CTD" id="36722"/>
<keyword evidence="4" id="KW-0396">Initiation factor</keyword>
<evidence type="ECO:0000256" key="8">
    <source>
        <dbReference type="ARBA" id="ARBA00046432"/>
    </source>
</evidence>
<protein>
    <recommendedName>
        <fullName evidence="6">Translation initiation factor eIF2B subunit gamma</fullName>
    </recommendedName>
    <alternativeName>
        <fullName evidence="7">eIF2B GDP-GTP exchange factor subunit gamma</fullName>
    </alternativeName>
</protein>
<evidence type="ECO:0000256" key="2">
    <source>
        <dbReference type="ARBA" id="ARBA00007878"/>
    </source>
</evidence>
<evidence type="ECO:0000256" key="3">
    <source>
        <dbReference type="ARBA" id="ARBA00022490"/>
    </source>
</evidence>
<keyword evidence="11" id="KW-1185">Reference proteome</keyword>
<dbReference type="InterPro" id="IPR056764">
    <property type="entry name" value="LbH_EIF2B3/5"/>
</dbReference>
<dbReference type="InterPro" id="IPR029044">
    <property type="entry name" value="Nucleotide-diphossugar_trans"/>
</dbReference>
<dbReference type="KEGG" id="dpte:113799503"/>
<dbReference type="InterPro" id="IPR051960">
    <property type="entry name" value="eIF2B_gamma"/>
</dbReference>
<evidence type="ECO:0000256" key="4">
    <source>
        <dbReference type="ARBA" id="ARBA00022540"/>
    </source>
</evidence>
<dbReference type="GO" id="GO:0016779">
    <property type="term" value="F:nucleotidyltransferase activity"/>
    <property type="evidence" value="ECO:0007669"/>
    <property type="project" value="UniProtKB-ARBA"/>
</dbReference>
<gene>
    <name evidence="12" type="primary">LOC113799503</name>
</gene>
<dbReference type="AlphaFoldDB" id="A0A6P6YL58"/>
<comment type="similarity">
    <text evidence="2">Belongs to the eIF-2B gamma/epsilon subunits family.</text>
</comment>
<dbReference type="Pfam" id="PF12804">
    <property type="entry name" value="NTP_transf_3"/>
    <property type="match status" value="1"/>
</dbReference>
<reference evidence="12" key="1">
    <citation type="submission" date="2025-08" db="UniProtKB">
        <authorList>
            <consortium name="RefSeq"/>
        </authorList>
    </citation>
    <scope>IDENTIFICATION</scope>
    <source>
        <strain evidence="12">Airmid</strain>
    </source>
</reference>
<evidence type="ECO:0000259" key="10">
    <source>
        <dbReference type="Pfam" id="PF25084"/>
    </source>
</evidence>
<sequence length="447" mass="51536">MMIENRFDYEFHTIVLAGGRGSRMNHILHGRPKCLLPIANRPMIQYSLELLQRHNILEAFIIVLDNEEHQIKNAVAALGLDIQLRFITIPHTEDYATADSLRAIHKQEKLTKDILLVSCDLVADIDLDRFIELYRLRNSTFLCAFSSQLYPKENLMPAIKLSDNKEFDYVGLDGNDLNRLVFYEPDAMLNDSIPLKRSIFKSCPYLQLRTDLIDSHIYLFRNWILDYLKHETGIRSIKFDLLPSLVRKQFRRLNSNRSAESSRSYENDEQTKKSKHIIDFIRTPELECYMARINLKISDNDEQEESTLSSINCGALIVNTGHLVRVNNLTGFCEANRFLVDQKSTHSQNRGSLVSNSSKLGDKTLLKRTVIGNNCTIGDNCQFTNCIIQDNVTIENNCKLINSVVCSEAHIEENVLLENCLVSPRYRVIEQSRYRNESLIQEMLDLI</sequence>
<dbReference type="SUPFAM" id="SSF53448">
    <property type="entry name" value="Nucleotide-diphospho-sugar transferases"/>
    <property type="match status" value="1"/>
</dbReference>
<name>A0A6P6YL58_DERPT</name>
<dbReference type="PANTHER" id="PTHR45989">
    <property type="entry name" value="TRANSLATION INITIATION FACTOR EIF-2B SUBUNIT GAMMA"/>
    <property type="match status" value="1"/>
</dbReference>
<accession>A0A6P6YL58</accession>
<keyword evidence="5" id="KW-0648">Protein biosynthesis</keyword>
<evidence type="ECO:0000259" key="9">
    <source>
        <dbReference type="Pfam" id="PF12804"/>
    </source>
</evidence>
<feature type="domain" description="MobA-like NTP transferase" evidence="9">
    <location>
        <begin position="14"/>
        <end position="123"/>
    </location>
</feature>
<proteinExistence type="inferred from homology"/>
<dbReference type="RefSeq" id="XP_027205942.1">
    <property type="nucleotide sequence ID" value="XM_027350141.1"/>
</dbReference>
<organism evidence="11 12">
    <name type="scientific">Dermatophagoides pteronyssinus</name>
    <name type="common">European house dust mite</name>
    <dbReference type="NCBI Taxonomy" id="6956"/>
    <lineage>
        <taxon>Eukaryota</taxon>
        <taxon>Metazoa</taxon>
        <taxon>Ecdysozoa</taxon>
        <taxon>Arthropoda</taxon>
        <taxon>Chelicerata</taxon>
        <taxon>Arachnida</taxon>
        <taxon>Acari</taxon>
        <taxon>Acariformes</taxon>
        <taxon>Sarcoptiformes</taxon>
        <taxon>Astigmata</taxon>
        <taxon>Psoroptidia</taxon>
        <taxon>Analgoidea</taxon>
        <taxon>Pyroglyphidae</taxon>
        <taxon>Dermatophagoidinae</taxon>
        <taxon>Dermatophagoides</taxon>
    </lineage>
</organism>
<dbReference type="GO" id="GO:0005085">
    <property type="term" value="F:guanyl-nucleotide exchange factor activity"/>
    <property type="evidence" value="ECO:0007669"/>
    <property type="project" value="TreeGrafter"/>
</dbReference>
<dbReference type="GO" id="GO:0005829">
    <property type="term" value="C:cytosol"/>
    <property type="evidence" value="ECO:0007669"/>
    <property type="project" value="UniProtKB-SubCell"/>
</dbReference>
<evidence type="ECO:0000256" key="5">
    <source>
        <dbReference type="ARBA" id="ARBA00022917"/>
    </source>
</evidence>
<evidence type="ECO:0000256" key="1">
    <source>
        <dbReference type="ARBA" id="ARBA00004514"/>
    </source>
</evidence>
<dbReference type="FunCoup" id="A0A6P6YL58">
    <property type="interactions" value="1683"/>
</dbReference>
<evidence type="ECO:0000313" key="11">
    <source>
        <dbReference type="Proteomes" id="UP000515146"/>
    </source>
</evidence>
<dbReference type="PANTHER" id="PTHR45989:SF1">
    <property type="entry name" value="TRANSLATION INITIATION FACTOR EIF-2B SUBUNIT GAMMA"/>
    <property type="match status" value="1"/>
</dbReference>
<evidence type="ECO:0000256" key="6">
    <source>
        <dbReference type="ARBA" id="ARBA00044196"/>
    </source>
</evidence>
<dbReference type="GO" id="GO:0003743">
    <property type="term" value="F:translation initiation factor activity"/>
    <property type="evidence" value="ECO:0007669"/>
    <property type="project" value="UniProtKB-KW"/>
</dbReference>
<keyword evidence="3" id="KW-0963">Cytoplasm</keyword>
<comment type="subunit">
    <text evidence="8">Component of the translation initiation factor 2B (eIF2B) complex which is a heterodecamer of two sets of five different subunits: alpha, beta, gamma, delta and epsilon. Subunits alpha, beta and delta comprise a regulatory subcomplex and subunits epsilon and gamma comprise a catalytic subcomplex. Within the complex, the hexameric regulatory complex resides at the center, with the two heterodimeric catalytic subcomplexes bound on opposite sides.</text>
</comment>
<dbReference type="Gene3D" id="3.90.550.10">
    <property type="entry name" value="Spore Coat Polysaccharide Biosynthesis Protein SpsA, Chain A"/>
    <property type="match status" value="1"/>
</dbReference>
<feature type="domain" description="EIF2B subunit epsilon/gamma LbH" evidence="10">
    <location>
        <begin position="349"/>
        <end position="428"/>
    </location>
</feature>
<dbReference type="InterPro" id="IPR025877">
    <property type="entry name" value="MobA-like_NTP_Trfase"/>
</dbReference>
<dbReference type="Proteomes" id="UP000515146">
    <property type="component" value="Unplaced"/>
</dbReference>